<evidence type="ECO:0000313" key="4">
    <source>
        <dbReference type="Proteomes" id="UP000093501"/>
    </source>
</evidence>
<accession>A0A1C0ARD3</accession>
<dbReference type="PANTHER" id="PTHR34039:SF1">
    <property type="entry name" value="UPF0102 PROTEIN YRAN"/>
    <property type="match status" value="1"/>
</dbReference>
<dbReference type="InterPro" id="IPR011856">
    <property type="entry name" value="tRNA_endonuc-like_dom_sf"/>
</dbReference>
<comment type="caution">
    <text evidence="3">The sequence shown here is derived from an EMBL/GenBank/DDBJ whole genome shotgun (WGS) entry which is preliminary data.</text>
</comment>
<dbReference type="EMBL" id="MBQD01000005">
    <property type="protein sequence ID" value="OCL36863.1"/>
    <property type="molecule type" value="Genomic_DNA"/>
</dbReference>
<dbReference type="PANTHER" id="PTHR34039">
    <property type="entry name" value="UPF0102 PROTEIN YRAN"/>
    <property type="match status" value="1"/>
</dbReference>
<dbReference type="GO" id="GO:0003676">
    <property type="term" value="F:nucleic acid binding"/>
    <property type="evidence" value="ECO:0007669"/>
    <property type="project" value="InterPro"/>
</dbReference>
<dbReference type="SUPFAM" id="SSF52980">
    <property type="entry name" value="Restriction endonuclease-like"/>
    <property type="match status" value="1"/>
</dbReference>
<organism evidence="3 4">
    <name type="scientific">Tessaracoccus lapidicaptus</name>
    <dbReference type="NCBI Taxonomy" id="1427523"/>
    <lineage>
        <taxon>Bacteria</taxon>
        <taxon>Bacillati</taxon>
        <taxon>Actinomycetota</taxon>
        <taxon>Actinomycetes</taxon>
        <taxon>Propionibacteriales</taxon>
        <taxon>Propionibacteriaceae</taxon>
        <taxon>Tessaracoccus</taxon>
    </lineage>
</organism>
<name>A0A1C0ARD3_9ACTN</name>
<dbReference type="InterPro" id="IPR011335">
    <property type="entry name" value="Restrct_endonuc-II-like"/>
</dbReference>
<dbReference type="Pfam" id="PF02021">
    <property type="entry name" value="UPF0102"/>
    <property type="match status" value="1"/>
</dbReference>
<comment type="similarity">
    <text evidence="1 2">Belongs to the UPF0102 family.</text>
</comment>
<gene>
    <name evidence="3" type="ORF">BCR15_13060</name>
</gene>
<dbReference type="AlphaFoldDB" id="A0A1C0ARD3"/>
<dbReference type="Proteomes" id="UP000093501">
    <property type="component" value="Unassembled WGS sequence"/>
</dbReference>
<keyword evidence="4" id="KW-1185">Reference proteome</keyword>
<sequence length="123" mass="14181">MERPTQALGRRGEERAAEFLEERGWRVIARNWRCREGEIDIVAVEPDGRTLVVVEVKSRSGTGYGAPLETITYAKACRLRRLGTLFVRERRLRPPRIRVDAVGVLWPRDGECELSYARGIDEW</sequence>
<reference evidence="4" key="1">
    <citation type="submission" date="2016-07" db="EMBL/GenBank/DDBJ databases">
        <authorList>
            <person name="Florea S."/>
            <person name="Webb J.S."/>
            <person name="Jaromczyk J."/>
            <person name="Schardl C.L."/>
        </authorList>
    </citation>
    <scope>NUCLEOTIDE SEQUENCE [LARGE SCALE GENOMIC DNA]</scope>
    <source>
        <strain evidence="4">IPBSL-7</strain>
    </source>
</reference>
<dbReference type="Gene3D" id="3.40.1350.10">
    <property type="match status" value="1"/>
</dbReference>
<evidence type="ECO:0000256" key="1">
    <source>
        <dbReference type="ARBA" id="ARBA00006738"/>
    </source>
</evidence>
<dbReference type="RefSeq" id="WP_068750043.1">
    <property type="nucleotide sequence ID" value="NZ_JBDXXE010000016.1"/>
</dbReference>
<dbReference type="CDD" id="cd20736">
    <property type="entry name" value="PoNe_Nuclease"/>
    <property type="match status" value="1"/>
</dbReference>
<evidence type="ECO:0000256" key="2">
    <source>
        <dbReference type="HAMAP-Rule" id="MF_00048"/>
    </source>
</evidence>
<proteinExistence type="inferred from homology"/>
<dbReference type="InterPro" id="IPR003509">
    <property type="entry name" value="UPF0102_YraN-like"/>
</dbReference>
<protein>
    <recommendedName>
        <fullName evidence="2">UPF0102 protein BCR15_13060</fullName>
    </recommendedName>
</protein>
<dbReference type="NCBIfam" id="NF009154">
    <property type="entry name" value="PRK12497.3-3"/>
    <property type="match status" value="1"/>
</dbReference>
<dbReference type="HAMAP" id="MF_00048">
    <property type="entry name" value="UPF0102"/>
    <property type="match status" value="1"/>
</dbReference>
<evidence type="ECO:0000313" key="3">
    <source>
        <dbReference type="EMBL" id="OCL36863.1"/>
    </source>
</evidence>